<dbReference type="Proteomes" id="UP000295807">
    <property type="component" value="Unassembled WGS sequence"/>
</dbReference>
<protein>
    <recommendedName>
        <fullName evidence="4">TonB family protein</fullName>
    </recommendedName>
</protein>
<keyword evidence="1" id="KW-0732">Signal</keyword>
<keyword evidence="3" id="KW-1185">Reference proteome</keyword>
<dbReference type="RefSeq" id="WP_132129194.1">
    <property type="nucleotide sequence ID" value="NZ_CP042432.1"/>
</dbReference>
<evidence type="ECO:0000256" key="1">
    <source>
        <dbReference type="SAM" id="SignalP"/>
    </source>
</evidence>
<evidence type="ECO:0008006" key="4">
    <source>
        <dbReference type="Google" id="ProtNLM"/>
    </source>
</evidence>
<name>A0A4R3KUB8_9SPHI</name>
<feature type="signal peptide" evidence="1">
    <location>
        <begin position="1"/>
        <end position="20"/>
    </location>
</feature>
<reference evidence="2 3" key="1">
    <citation type="submission" date="2019-03" db="EMBL/GenBank/DDBJ databases">
        <title>Genomic Encyclopedia of Type Strains, Phase IV (KMG-IV): sequencing the most valuable type-strain genomes for metagenomic binning, comparative biology and taxonomic classification.</title>
        <authorList>
            <person name="Goeker M."/>
        </authorList>
    </citation>
    <scope>NUCLEOTIDE SEQUENCE [LARGE SCALE GENOMIC DNA]</scope>
    <source>
        <strain evidence="2 3">DSM 21100</strain>
    </source>
</reference>
<dbReference type="AlphaFoldDB" id="A0A4R3KUB8"/>
<sequence>MNRIILSTLLSILCHSSLLAQKDGNLLGFKDGDIQLAKFLIKETNYPGPEVNTDEIHSSVLVMLKFRVTKDGSIDSIQVLNPLPTDEMFVKAAKEGLLSTGGMWSPRSTAETIIIPFVFVLEERERRVIKRDSKYNMNLNDYLARIQAGGESVYAAKILIPVYIHGFWEKPPIH</sequence>
<organism evidence="2 3">
    <name type="scientific">Anseongella ginsenosidimutans</name>
    <dbReference type="NCBI Taxonomy" id="496056"/>
    <lineage>
        <taxon>Bacteria</taxon>
        <taxon>Pseudomonadati</taxon>
        <taxon>Bacteroidota</taxon>
        <taxon>Sphingobacteriia</taxon>
        <taxon>Sphingobacteriales</taxon>
        <taxon>Sphingobacteriaceae</taxon>
        <taxon>Anseongella</taxon>
    </lineage>
</organism>
<evidence type="ECO:0000313" key="2">
    <source>
        <dbReference type="EMBL" id="TCS87395.1"/>
    </source>
</evidence>
<gene>
    <name evidence="2" type="ORF">EDD80_105210</name>
</gene>
<evidence type="ECO:0000313" key="3">
    <source>
        <dbReference type="Proteomes" id="UP000295807"/>
    </source>
</evidence>
<accession>A0A4R3KUB8</accession>
<proteinExistence type="predicted"/>
<comment type="caution">
    <text evidence="2">The sequence shown here is derived from an EMBL/GenBank/DDBJ whole genome shotgun (WGS) entry which is preliminary data.</text>
</comment>
<feature type="chain" id="PRO_5020188811" description="TonB family protein" evidence="1">
    <location>
        <begin position="21"/>
        <end position="174"/>
    </location>
</feature>
<dbReference type="EMBL" id="SMAD01000005">
    <property type="protein sequence ID" value="TCS87395.1"/>
    <property type="molecule type" value="Genomic_DNA"/>
</dbReference>